<organism evidence="12 13">
    <name type="scientific">Acacia crassicarpa</name>
    <name type="common">northern wattle</name>
    <dbReference type="NCBI Taxonomy" id="499986"/>
    <lineage>
        <taxon>Eukaryota</taxon>
        <taxon>Viridiplantae</taxon>
        <taxon>Streptophyta</taxon>
        <taxon>Embryophyta</taxon>
        <taxon>Tracheophyta</taxon>
        <taxon>Spermatophyta</taxon>
        <taxon>Magnoliopsida</taxon>
        <taxon>eudicotyledons</taxon>
        <taxon>Gunneridae</taxon>
        <taxon>Pentapetalae</taxon>
        <taxon>rosids</taxon>
        <taxon>fabids</taxon>
        <taxon>Fabales</taxon>
        <taxon>Fabaceae</taxon>
        <taxon>Caesalpinioideae</taxon>
        <taxon>mimosoid clade</taxon>
        <taxon>Acacieae</taxon>
        <taxon>Acacia</taxon>
    </lineage>
</organism>
<feature type="coiled-coil region" evidence="9">
    <location>
        <begin position="496"/>
        <end position="523"/>
    </location>
</feature>
<accession>A0AAE1IPN6</accession>
<comment type="caution">
    <text evidence="12">The sequence shown here is derived from an EMBL/GenBank/DDBJ whole genome shotgun (WGS) entry which is preliminary data.</text>
</comment>
<comment type="subunit">
    <text evidence="8">Component of the NDC80 complex.</text>
</comment>
<evidence type="ECO:0000256" key="5">
    <source>
        <dbReference type="ARBA" id="ARBA00023054"/>
    </source>
</evidence>
<keyword evidence="8" id="KW-0539">Nucleus</keyword>
<evidence type="ECO:0000259" key="11">
    <source>
        <dbReference type="Pfam" id="PF03801"/>
    </source>
</evidence>
<dbReference type="PANTHER" id="PTHR46681">
    <property type="entry name" value="KINETOCHORE PROTEIN NDC80 HOMOLOG"/>
    <property type="match status" value="1"/>
</dbReference>
<evidence type="ECO:0000256" key="8">
    <source>
        <dbReference type="RuleBase" id="RU368072"/>
    </source>
</evidence>
<keyword evidence="8" id="KW-0995">Kinetochore</keyword>
<protein>
    <recommendedName>
        <fullName evidence="8">Kinetochore protein NDC80</fullName>
    </recommendedName>
</protein>
<evidence type="ECO:0000256" key="9">
    <source>
        <dbReference type="SAM" id="Coils"/>
    </source>
</evidence>
<keyword evidence="2 8" id="KW-0158">Chromosome</keyword>
<keyword evidence="3 8" id="KW-0132">Cell division</keyword>
<dbReference type="EMBL" id="JAWXYG010000014">
    <property type="protein sequence ID" value="KAK4254358.1"/>
    <property type="molecule type" value="Genomic_DNA"/>
</dbReference>
<evidence type="ECO:0000256" key="10">
    <source>
        <dbReference type="SAM" id="MobiDB-lite"/>
    </source>
</evidence>
<dbReference type="GO" id="GO:0051301">
    <property type="term" value="P:cell division"/>
    <property type="evidence" value="ECO:0007669"/>
    <property type="project" value="UniProtKB-UniRule"/>
</dbReference>
<evidence type="ECO:0000256" key="2">
    <source>
        <dbReference type="ARBA" id="ARBA00022454"/>
    </source>
</evidence>
<keyword evidence="6 8" id="KW-0131">Cell cycle</keyword>
<feature type="domain" description="Kinetochore protein Ndc80 CH" evidence="11">
    <location>
        <begin position="56"/>
        <end position="160"/>
    </location>
</feature>
<dbReference type="GO" id="GO:0031262">
    <property type="term" value="C:Ndc80 complex"/>
    <property type="evidence" value="ECO:0007669"/>
    <property type="project" value="UniProtKB-UniRule"/>
</dbReference>
<dbReference type="Pfam" id="PF03801">
    <property type="entry name" value="Ndc80_HEC"/>
    <property type="match status" value="1"/>
</dbReference>
<keyword evidence="7 8" id="KW-0137">Centromere</keyword>
<evidence type="ECO:0000256" key="3">
    <source>
        <dbReference type="ARBA" id="ARBA00022618"/>
    </source>
</evidence>
<name>A0AAE1IPN6_9FABA</name>
<sequence>MRPAGRHQPKESLKPPSTPVDFYHRQFPGRDSDASFASSRPSSAGVGVRTTTVDLYKERSFQQSAVSTINSYLALHSVPISFKTTCPSAKDITETLKFLMNQLDFPSTKIEDSLPVLLKALNYPFKLNKSFLKSPAAPHQWPTLLALIHWLVQIASFNDHLSSLCETSSYAEANALNMYALNSYLHYIRGDDDAVDELDRQCKEKLEKEKGYAVEKMKATEEELKKIAAECEELRTRPSQKEVLEKEKSLLEDDVNKFHKMIEEFTVRIKEVERGLSDKEKQLEAKVQENKNICEENEELKKRVELQTFNARDMERMRKELQAVERDIAEAELARNAWEEKSWELETSLGHKVNDLEALALDCNQALRRLKIDSGIQYQLNAKGSTPAEIMGINPKLTLKPVLNSFADDIKKSSMKKLEESMSLQQKCGENAARIEKKRNKNDDLLSKIDEVEAQLNKLKQETEDYIYRCAAEAKKTLEDVDREAHDLDMVEQEAAEVLKASRLKLQEAIKENEEEIQSCAQELFMLVDSVSKFKEYVGSKISEMKSDLSDTAVAVSDSYRGSFPAQFVNLFNFSRVR</sequence>
<feature type="coiled-coil region" evidence="9">
    <location>
        <begin position="262"/>
        <end position="341"/>
    </location>
</feature>
<comment type="similarity">
    <text evidence="1 8">Belongs to the NDC80/HEC1 family.</text>
</comment>
<dbReference type="InterPro" id="IPR055307">
    <property type="entry name" value="NDC80_plants"/>
</dbReference>
<reference evidence="12" key="1">
    <citation type="submission" date="2023-10" db="EMBL/GenBank/DDBJ databases">
        <title>Chromosome-level genome of the transformable northern wattle, Acacia crassicarpa.</title>
        <authorList>
            <person name="Massaro I."/>
            <person name="Sinha N.R."/>
            <person name="Poethig S."/>
            <person name="Leichty A.R."/>
        </authorList>
    </citation>
    <scope>NUCLEOTIDE SEQUENCE</scope>
    <source>
        <strain evidence="12">Acra3RX</strain>
        <tissue evidence="12">Leaf</tissue>
    </source>
</reference>
<comment type="subcellular location">
    <subcellularLocation>
        <location evidence="8">Chromosome</location>
        <location evidence="8">Centromere</location>
        <location evidence="8">Kinetochore</location>
    </subcellularLocation>
    <subcellularLocation>
        <location evidence="8">Nucleus</location>
    </subcellularLocation>
</comment>
<comment type="function">
    <text evidence="8">Acts as a component of the essential kinetochore-associated NDC80 complex, which is required for chromosome segregation and spindle checkpoint activity.</text>
</comment>
<gene>
    <name evidence="12" type="ORF">QN277_009754</name>
</gene>
<evidence type="ECO:0000313" key="12">
    <source>
        <dbReference type="EMBL" id="KAK4254358.1"/>
    </source>
</evidence>
<feature type="coiled-coil region" evidence="9">
    <location>
        <begin position="435"/>
        <end position="469"/>
    </location>
</feature>
<dbReference type="Proteomes" id="UP001293593">
    <property type="component" value="Unassembled WGS sequence"/>
</dbReference>
<evidence type="ECO:0000256" key="6">
    <source>
        <dbReference type="ARBA" id="ARBA00023306"/>
    </source>
</evidence>
<dbReference type="Gene3D" id="1.10.418.30">
    <property type="entry name" value="Ncd80 complex, Ncd80 subunit"/>
    <property type="match status" value="1"/>
</dbReference>
<dbReference type="InterPro" id="IPR055260">
    <property type="entry name" value="Ndc80_CH"/>
</dbReference>
<proteinExistence type="inferred from homology"/>
<feature type="coiled-coil region" evidence="9">
    <location>
        <begin position="203"/>
        <end position="237"/>
    </location>
</feature>
<evidence type="ECO:0000256" key="1">
    <source>
        <dbReference type="ARBA" id="ARBA00007050"/>
    </source>
</evidence>
<dbReference type="PANTHER" id="PTHR46681:SF1">
    <property type="entry name" value="KINETOCHORE PROTEIN NDC80 HOMOLOG"/>
    <property type="match status" value="1"/>
</dbReference>
<evidence type="ECO:0000256" key="7">
    <source>
        <dbReference type="ARBA" id="ARBA00023328"/>
    </source>
</evidence>
<dbReference type="AlphaFoldDB" id="A0AAE1IPN6"/>
<feature type="region of interest" description="Disordered" evidence="10">
    <location>
        <begin position="1"/>
        <end position="24"/>
    </location>
</feature>
<keyword evidence="5 9" id="KW-0175">Coiled coil</keyword>
<dbReference type="GO" id="GO:0051315">
    <property type="term" value="P:attachment of mitotic spindle microtubules to kinetochore"/>
    <property type="evidence" value="ECO:0007669"/>
    <property type="project" value="UniProtKB-UniRule"/>
</dbReference>
<dbReference type="GO" id="GO:0005634">
    <property type="term" value="C:nucleus"/>
    <property type="evidence" value="ECO:0007669"/>
    <property type="project" value="UniProtKB-SubCell"/>
</dbReference>
<evidence type="ECO:0000256" key="4">
    <source>
        <dbReference type="ARBA" id="ARBA00022776"/>
    </source>
</evidence>
<keyword evidence="13" id="KW-1185">Reference proteome</keyword>
<evidence type="ECO:0000313" key="13">
    <source>
        <dbReference type="Proteomes" id="UP001293593"/>
    </source>
</evidence>
<dbReference type="InterPro" id="IPR038273">
    <property type="entry name" value="Ndc80_sf"/>
</dbReference>
<keyword evidence="4 8" id="KW-0498">Mitosis</keyword>